<keyword evidence="4 5" id="KW-0440">LIM domain</keyword>
<dbReference type="EMBL" id="CAJNOJ010000022">
    <property type="protein sequence ID" value="CAF0853947.1"/>
    <property type="molecule type" value="Genomic_DNA"/>
</dbReference>
<evidence type="ECO:0000313" key="7">
    <source>
        <dbReference type="EMBL" id="CAF0853947.1"/>
    </source>
</evidence>
<keyword evidence="3 5" id="KW-0862">Zinc</keyword>
<keyword evidence="2" id="KW-0677">Repeat</keyword>
<comment type="caution">
    <text evidence="7">The sequence shown here is derived from an EMBL/GenBank/DDBJ whole genome shotgun (WGS) entry which is preliminary data.</text>
</comment>
<dbReference type="PANTHER" id="PTHR45787">
    <property type="entry name" value="LD11652P"/>
    <property type="match status" value="1"/>
</dbReference>
<evidence type="ECO:0000256" key="4">
    <source>
        <dbReference type="ARBA" id="ARBA00023038"/>
    </source>
</evidence>
<organism evidence="7 8">
    <name type="scientific">Adineta ricciae</name>
    <name type="common">Rotifer</name>
    <dbReference type="NCBI Taxonomy" id="249248"/>
    <lineage>
        <taxon>Eukaryota</taxon>
        <taxon>Metazoa</taxon>
        <taxon>Spiralia</taxon>
        <taxon>Gnathifera</taxon>
        <taxon>Rotifera</taxon>
        <taxon>Eurotatoria</taxon>
        <taxon>Bdelloidea</taxon>
        <taxon>Adinetida</taxon>
        <taxon>Adinetidae</taxon>
        <taxon>Adineta</taxon>
    </lineage>
</organism>
<dbReference type="GO" id="GO:0140297">
    <property type="term" value="F:DNA-binding transcription factor binding"/>
    <property type="evidence" value="ECO:0007669"/>
    <property type="project" value="TreeGrafter"/>
</dbReference>
<proteinExistence type="predicted"/>
<accession>A0A813WCH0</accession>
<sequence>MTNTNNLSTNKSYICANCNQIINDRYMLQALDKMWHEDCLKCACCDCRLGETGSTLYLKANLILCKRDYLRLFGMTGHCASCQRLIPAFDLVMRCGELVYHLNCFSCYECQQKFCVGDRYFLYNNQILCEDDHERTRKSHLSSSTDASLYSK</sequence>
<dbReference type="Proteomes" id="UP000663852">
    <property type="component" value="Unassembled WGS sequence"/>
</dbReference>
<dbReference type="PANTHER" id="PTHR45787:SF1">
    <property type="entry name" value="LIM ZINC-BINDING DOMAIN-CONTAINING PROTEIN"/>
    <property type="match status" value="1"/>
</dbReference>
<dbReference type="GO" id="GO:0005634">
    <property type="term" value="C:nucleus"/>
    <property type="evidence" value="ECO:0007669"/>
    <property type="project" value="TreeGrafter"/>
</dbReference>
<evidence type="ECO:0000259" key="6">
    <source>
        <dbReference type="PROSITE" id="PS50023"/>
    </source>
</evidence>
<dbReference type="InterPro" id="IPR001781">
    <property type="entry name" value="Znf_LIM"/>
</dbReference>
<feature type="domain" description="LIM zinc-binding" evidence="6">
    <location>
        <begin position="77"/>
        <end position="139"/>
    </location>
</feature>
<evidence type="ECO:0000256" key="5">
    <source>
        <dbReference type="PROSITE-ProRule" id="PRU00125"/>
    </source>
</evidence>
<evidence type="ECO:0000256" key="3">
    <source>
        <dbReference type="ARBA" id="ARBA00022833"/>
    </source>
</evidence>
<dbReference type="GO" id="GO:0003713">
    <property type="term" value="F:transcription coactivator activity"/>
    <property type="evidence" value="ECO:0007669"/>
    <property type="project" value="TreeGrafter"/>
</dbReference>
<dbReference type="Gene3D" id="2.10.110.10">
    <property type="entry name" value="Cysteine Rich Protein"/>
    <property type="match status" value="2"/>
</dbReference>
<dbReference type="PROSITE" id="PS50023">
    <property type="entry name" value="LIM_DOMAIN_2"/>
    <property type="match status" value="2"/>
</dbReference>
<dbReference type="GO" id="GO:0045944">
    <property type="term" value="P:positive regulation of transcription by RNA polymerase II"/>
    <property type="evidence" value="ECO:0007669"/>
    <property type="project" value="TreeGrafter"/>
</dbReference>
<evidence type="ECO:0000256" key="1">
    <source>
        <dbReference type="ARBA" id="ARBA00022723"/>
    </source>
</evidence>
<gene>
    <name evidence="7" type="ORF">EDS130_LOCUS7458</name>
</gene>
<evidence type="ECO:0000256" key="2">
    <source>
        <dbReference type="ARBA" id="ARBA00022737"/>
    </source>
</evidence>
<evidence type="ECO:0000313" key="8">
    <source>
        <dbReference type="Proteomes" id="UP000663852"/>
    </source>
</evidence>
<keyword evidence="1 5" id="KW-0479">Metal-binding</keyword>
<dbReference type="OrthoDB" id="6352355at2759"/>
<name>A0A813WCH0_ADIRI</name>
<dbReference type="SMART" id="SM00132">
    <property type="entry name" value="LIM"/>
    <property type="match status" value="2"/>
</dbReference>
<dbReference type="FunFam" id="2.10.110.10:FF:000015">
    <property type="entry name" value="LIM domain only 3"/>
    <property type="match status" value="1"/>
</dbReference>
<reference evidence="7" key="1">
    <citation type="submission" date="2021-02" db="EMBL/GenBank/DDBJ databases">
        <authorList>
            <person name="Nowell W R."/>
        </authorList>
    </citation>
    <scope>NUCLEOTIDE SEQUENCE</scope>
</reference>
<dbReference type="InterPro" id="IPR050945">
    <property type="entry name" value="LMO_RBTN_TF"/>
</dbReference>
<dbReference type="Pfam" id="PF00412">
    <property type="entry name" value="LIM"/>
    <property type="match status" value="2"/>
</dbReference>
<feature type="domain" description="LIM zinc-binding" evidence="6">
    <location>
        <begin position="13"/>
        <end position="75"/>
    </location>
</feature>
<dbReference type="AlphaFoldDB" id="A0A813WCH0"/>
<protein>
    <recommendedName>
        <fullName evidence="6">LIM zinc-binding domain-containing protein</fullName>
    </recommendedName>
</protein>
<dbReference type="GO" id="GO:0046872">
    <property type="term" value="F:metal ion binding"/>
    <property type="evidence" value="ECO:0007669"/>
    <property type="project" value="UniProtKB-KW"/>
</dbReference>
<dbReference type="SUPFAM" id="SSF57716">
    <property type="entry name" value="Glucocorticoid receptor-like (DNA-binding domain)"/>
    <property type="match status" value="3"/>
</dbReference>
<dbReference type="PROSITE" id="PS00478">
    <property type="entry name" value="LIM_DOMAIN_1"/>
    <property type="match status" value="2"/>
</dbReference>